<keyword evidence="1" id="KW-0472">Membrane</keyword>
<evidence type="ECO:0000313" key="2">
    <source>
        <dbReference type="EMBL" id="KRT84444.1"/>
    </source>
</evidence>
<organism evidence="2 3">
    <name type="scientific">Oryctes borbonicus</name>
    <dbReference type="NCBI Taxonomy" id="1629725"/>
    <lineage>
        <taxon>Eukaryota</taxon>
        <taxon>Metazoa</taxon>
        <taxon>Ecdysozoa</taxon>
        <taxon>Arthropoda</taxon>
        <taxon>Hexapoda</taxon>
        <taxon>Insecta</taxon>
        <taxon>Pterygota</taxon>
        <taxon>Neoptera</taxon>
        <taxon>Endopterygota</taxon>
        <taxon>Coleoptera</taxon>
        <taxon>Polyphaga</taxon>
        <taxon>Scarabaeiformia</taxon>
        <taxon>Scarabaeidae</taxon>
        <taxon>Dynastinae</taxon>
        <taxon>Oryctes</taxon>
    </lineage>
</organism>
<dbReference type="EMBL" id="LJIG01002496">
    <property type="protein sequence ID" value="KRT84444.1"/>
    <property type="molecule type" value="Genomic_DNA"/>
</dbReference>
<dbReference type="OrthoDB" id="6767006at2759"/>
<dbReference type="PANTHER" id="PTHR31649">
    <property type="entry name" value="AGAP009604-PA"/>
    <property type="match status" value="1"/>
</dbReference>
<gene>
    <name evidence="2" type="ORF">AMK59_1333</name>
</gene>
<evidence type="ECO:0000256" key="1">
    <source>
        <dbReference type="SAM" id="Phobius"/>
    </source>
</evidence>
<dbReference type="Proteomes" id="UP000051574">
    <property type="component" value="Unassembled WGS sequence"/>
</dbReference>
<dbReference type="PANTHER" id="PTHR31649:SF10">
    <property type="entry name" value="IP19903P-RELATED"/>
    <property type="match status" value="1"/>
</dbReference>
<sequence length="212" mass="23763">LVGPLPQYCKVHAYVSAKMLPLVLIFSFSLYWGITDSTIVTPSPRSNCVLAKKPLPNYYWRKFEGDIPPDAVIGGHTSSGAVTYIGQVLITHSDKNALVPGTIYVGKDEVEAPFYGAFKSKAYTHILCSDTPKKLQWRKVNEHELRMINEYVVVGGYEQTQTLFIGRASYSNNLIVGKVFLGNSPSMYILKPDDNELLLTTFEVLVYEDEIF</sequence>
<dbReference type="Pfam" id="PF11901">
    <property type="entry name" value="DM9"/>
    <property type="match status" value="1"/>
</dbReference>
<comment type="caution">
    <text evidence="2">The sequence shown here is derived from an EMBL/GenBank/DDBJ whole genome shotgun (WGS) entry which is preliminary data.</text>
</comment>
<accession>A0A0T6BAU3</accession>
<keyword evidence="1" id="KW-0812">Transmembrane</keyword>
<evidence type="ECO:0000313" key="3">
    <source>
        <dbReference type="Proteomes" id="UP000051574"/>
    </source>
</evidence>
<reference evidence="2 3" key="1">
    <citation type="submission" date="2015-09" db="EMBL/GenBank/DDBJ databases">
        <title>Draft genome of the scarab beetle Oryctes borbonicus.</title>
        <authorList>
            <person name="Meyer J.M."/>
            <person name="Markov G.V."/>
            <person name="Baskaran P."/>
            <person name="Herrmann M."/>
            <person name="Sommer R.J."/>
            <person name="Roedelsperger C."/>
        </authorList>
    </citation>
    <scope>NUCLEOTIDE SEQUENCE [LARGE SCALE GENOMIC DNA]</scope>
    <source>
        <strain evidence="2">OB123</strain>
        <tissue evidence="2">Whole animal</tissue>
    </source>
</reference>
<proteinExistence type="predicted"/>
<keyword evidence="3" id="KW-1185">Reference proteome</keyword>
<dbReference type="SMART" id="SM00696">
    <property type="entry name" value="DM9"/>
    <property type="match status" value="1"/>
</dbReference>
<name>A0A0T6BAU3_9SCAR</name>
<feature type="non-terminal residue" evidence="2">
    <location>
        <position position="1"/>
    </location>
</feature>
<dbReference type="InterPro" id="IPR006616">
    <property type="entry name" value="DM9_repeat"/>
</dbReference>
<keyword evidence="1" id="KW-1133">Transmembrane helix</keyword>
<dbReference type="AlphaFoldDB" id="A0A0T6BAU3"/>
<feature type="transmembrane region" description="Helical" evidence="1">
    <location>
        <begin position="12"/>
        <end position="34"/>
    </location>
</feature>
<protein>
    <submittedName>
        <fullName evidence="2">Uncharacterized protein</fullName>
    </submittedName>
</protein>